<feature type="domain" description="Glycosyltransferase 2-like" evidence="4">
    <location>
        <begin position="64"/>
        <end position="109"/>
    </location>
</feature>
<dbReference type="Pfam" id="PF00535">
    <property type="entry name" value="Glycos_transf_2"/>
    <property type="match status" value="1"/>
</dbReference>
<dbReference type="SUPFAM" id="SSF53448">
    <property type="entry name" value="Nucleotide-diphospho-sugar transferases"/>
    <property type="match status" value="1"/>
</dbReference>
<keyword evidence="2" id="KW-0328">Glycosyltransferase</keyword>
<dbReference type="InterPro" id="IPR027791">
    <property type="entry name" value="Galactosyl_T_C"/>
</dbReference>
<sequence>MTISVCTLAHGRERHLQNLVHGLNHSRRPPCELVVAVMQDTRYDLPSTSFPIRQVMLGQSGICLAEARNVAASAAKSDLLVFLDVDCIPSPNLVQDYAAVAEQGEGVWMGEVGYLPQSATDNGIDFERFEQVSVKHSERAGPPPGMVGKCGDYRCFWSLNFALHARTFERLGGFDPRYVGYGGEDTDFGRTIVSKDVPLWWARGAKAFHQYHKHHMPPVHHLDSVIANAGIFAAKWGEPTMQHWLRAFRLMGLVEPDGVGGWVKLREPSENDLAMTRQQEHEPYASSSLVLEQLEAQASRGNDASRAPAMTSA</sequence>
<evidence type="ECO:0000256" key="3">
    <source>
        <dbReference type="ARBA" id="ARBA00022679"/>
    </source>
</evidence>
<gene>
    <name evidence="6" type="ORF">SAMN04488060_2294</name>
</gene>
<evidence type="ECO:0000313" key="7">
    <source>
        <dbReference type="Proteomes" id="UP000199331"/>
    </source>
</evidence>
<evidence type="ECO:0000259" key="4">
    <source>
        <dbReference type="Pfam" id="PF00535"/>
    </source>
</evidence>
<dbReference type="PANTHER" id="PTHR43179">
    <property type="entry name" value="RHAMNOSYLTRANSFERASE WBBL"/>
    <property type="match status" value="1"/>
</dbReference>
<dbReference type="AlphaFoldDB" id="A0A1I5PC24"/>
<dbReference type="EMBL" id="FOWZ01000004">
    <property type="protein sequence ID" value="SFP31457.1"/>
    <property type="molecule type" value="Genomic_DNA"/>
</dbReference>
<reference evidence="7" key="1">
    <citation type="submission" date="2016-10" db="EMBL/GenBank/DDBJ databases">
        <authorList>
            <person name="Varghese N."/>
            <person name="Submissions S."/>
        </authorList>
    </citation>
    <scope>NUCLEOTIDE SEQUENCE [LARGE SCALE GENOMIC DNA]</scope>
    <source>
        <strain evidence="7">CGMCC 1.7715</strain>
    </source>
</reference>
<dbReference type="InterPro" id="IPR001173">
    <property type="entry name" value="Glyco_trans_2-like"/>
</dbReference>
<organism evidence="6 7">
    <name type="scientific">Qipengyuania nanhaisediminis</name>
    <dbReference type="NCBI Taxonomy" id="604088"/>
    <lineage>
        <taxon>Bacteria</taxon>
        <taxon>Pseudomonadati</taxon>
        <taxon>Pseudomonadota</taxon>
        <taxon>Alphaproteobacteria</taxon>
        <taxon>Sphingomonadales</taxon>
        <taxon>Erythrobacteraceae</taxon>
        <taxon>Qipengyuania</taxon>
    </lineage>
</organism>
<dbReference type="GO" id="GO:0016757">
    <property type="term" value="F:glycosyltransferase activity"/>
    <property type="evidence" value="ECO:0007669"/>
    <property type="project" value="UniProtKB-KW"/>
</dbReference>
<accession>A0A1I5PC24</accession>
<dbReference type="Pfam" id="PF02709">
    <property type="entry name" value="Glyco_transf_7C"/>
    <property type="match status" value="1"/>
</dbReference>
<keyword evidence="3 6" id="KW-0808">Transferase</keyword>
<dbReference type="Proteomes" id="UP000199331">
    <property type="component" value="Unassembled WGS sequence"/>
</dbReference>
<dbReference type="OrthoDB" id="6653642at2"/>
<evidence type="ECO:0000313" key="6">
    <source>
        <dbReference type="EMBL" id="SFP31457.1"/>
    </source>
</evidence>
<feature type="domain" description="Galactosyltransferase C-terminal" evidence="5">
    <location>
        <begin position="152"/>
        <end position="198"/>
    </location>
</feature>
<dbReference type="InterPro" id="IPR029044">
    <property type="entry name" value="Nucleotide-diphossugar_trans"/>
</dbReference>
<proteinExistence type="inferred from homology"/>
<dbReference type="Gene3D" id="3.90.550.10">
    <property type="entry name" value="Spore Coat Polysaccharide Biosynthesis Protein SpsA, Chain A"/>
    <property type="match status" value="1"/>
</dbReference>
<comment type="similarity">
    <text evidence="1">Belongs to the glycosyltransferase 2 family.</text>
</comment>
<keyword evidence="7" id="KW-1185">Reference proteome</keyword>
<evidence type="ECO:0000256" key="2">
    <source>
        <dbReference type="ARBA" id="ARBA00022676"/>
    </source>
</evidence>
<dbReference type="PANTHER" id="PTHR43179:SF12">
    <property type="entry name" value="GALACTOFURANOSYLTRANSFERASE GLFT2"/>
    <property type="match status" value="1"/>
</dbReference>
<dbReference type="STRING" id="604088.SAMN04488060_2294"/>
<name>A0A1I5PC24_9SPHN</name>
<protein>
    <submittedName>
        <fullName evidence="6">Glycosyltransferase, GT2 family</fullName>
    </submittedName>
</protein>
<evidence type="ECO:0000256" key="1">
    <source>
        <dbReference type="ARBA" id="ARBA00006739"/>
    </source>
</evidence>
<evidence type="ECO:0000259" key="5">
    <source>
        <dbReference type="Pfam" id="PF02709"/>
    </source>
</evidence>